<reference evidence="1" key="1">
    <citation type="submission" date="2020-12" db="EMBL/GenBank/DDBJ databases">
        <title>Metabolic potential, ecology and presence of endohyphal bacteria is reflected in genomic diversity of Mucoromycotina.</title>
        <authorList>
            <person name="Muszewska A."/>
            <person name="Okrasinska A."/>
            <person name="Steczkiewicz K."/>
            <person name="Drgas O."/>
            <person name="Orlowska M."/>
            <person name="Perlinska-Lenart U."/>
            <person name="Aleksandrzak-Piekarczyk T."/>
            <person name="Szatraj K."/>
            <person name="Zielenkiewicz U."/>
            <person name="Pilsyk S."/>
            <person name="Malc E."/>
            <person name="Mieczkowski P."/>
            <person name="Kruszewska J.S."/>
            <person name="Biernat P."/>
            <person name="Pawlowska J."/>
        </authorList>
    </citation>
    <scope>NUCLEOTIDE SEQUENCE</scope>
    <source>
        <strain evidence="1">WA0000017839</strain>
    </source>
</reference>
<sequence length="280" mass="31794">MQSTIKVFIHFTNEPTLEFDFLQDKLTWTNLLTLIECTRRLGSPGILYYKRDDTIETLSTQSQLESLLLPTIMTDEMKGLCLYAQAGLVRDPVHVLPRHAYLRLSRFMEQHKETIASHPRLSKWVDVLDSSIAKDTQGLQFDHEFKVLEALAADTNGETVEVFPEQPKKALFTFSINTSALFRQEPFGGREFANGGNSAEKHRPLREQGVQNGGLQDLVVKIALLVVMVLLLKSLVENLMLLVFVVARGTLTAVESYAMGMDMLKRQLVNSWHHMKSIIY</sequence>
<comment type="caution">
    <text evidence="1">The sequence shown here is derived from an EMBL/GenBank/DDBJ whole genome shotgun (WGS) entry which is preliminary data.</text>
</comment>
<dbReference type="OrthoDB" id="2290541at2759"/>
<dbReference type="EMBL" id="JAEPRD010000083">
    <property type="protein sequence ID" value="KAG2200486.1"/>
    <property type="molecule type" value="Genomic_DNA"/>
</dbReference>
<dbReference type="Proteomes" id="UP000603453">
    <property type="component" value="Unassembled WGS sequence"/>
</dbReference>
<accession>A0A8H7QXG1</accession>
<evidence type="ECO:0000313" key="1">
    <source>
        <dbReference type="EMBL" id="KAG2200486.1"/>
    </source>
</evidence>
<name>A0A8H7QXG1_9FUNG</name>
<proteinExistence type="predicted"/>
<dbReference type="AlphaFoldDB" id="A0A8H7QXG1"/>
<organism evidence="1 2">
    <name type="scientific">Mucor saturninus</name>
    <dbReference type="NCBI Taxonomy" id="64648"/>
    <lineage>
        <taxon>Eukaryota</taxon>
        <taxon>Fungi</taxon>
        <taxon>Fungi incertae sedis</taxon>
        <taxon>Mucoromycota</taxon>
        <taxon>Mucoromycotina</taxon>
        <taxon>Mucoromycetes</taxon>
        <taxon>Mucorales</taxon>
        <taxon>Mucorineae</taxon>
        <taxon>Mucoraceae</taxon>
        <taxon>Mucor</taxon>
    </lineage>
</organism>
<keyword evidence="2" id="KW-1185">Reference proteome</keyword>
<evidence type="ECO:0000313" key="2">
    <source>
        <dbReference type="Proteomes" id="UP000603453"/>
    </source>
</evidence>
<gene>
    <name evidence="1" type="ORF">INT47_011466</name>
</gene>
<protein>
    <submittedName>
        <fullName evidence="1">Uncharacterized protein</fullName>
    </submittedName>
</protein>